<gene>
    <name evidence="2" type="ORF">CMV_013534</name>
</gene>
<organism evidence="2 3">
    <name type="scientific">Castanea mollissima</name>
    <name type="common">Chinese chestnut</name>
    <dbReference type="NCBI Taxonomy" id="60419"/>
    <lineage>
        <taxon>Eukaryota</taxon>
        <taxon>Viridiplantae</taxon>
        <taxon>Streptophyta</taxon>
        <taxon>Embryophyta</taxon>
        <taxon>Tracheophyta</taxon>
        <taxon>Spermatophyta</taxon>
        <taxon>Magnoliopsida</taxon>
        <taxon>eudicotyledons</taxon>
        <taxon>Gunneridae</taxon>
        <taxon>Pentapetalae</taxon>
        <taxon>rosids</taxon>
        <taxon>fabids</taxon>
        <taxon>Fagales</taxon>
        <taxon>Fagaceae</taxon>
        <taxon>Castanea</taxon>
    </lineage>
</organism>
<reference evidence="2" key="1">
    <citation type="submission" date="2020-03" db="EMBL/GenBank/DDBJ databases">
        <title>Castanea mollissima Vanexum genome sequencing.</title>
        <authorList>
            <person name="Staton M."/>
        </authorList>
    </citation>
    <scope>NUCLEOTIDE SEQUENCE</scope>
    <source>
        <tissue evidence="2">Leaf</tissue>
    </source>
</reference>
<evidence type="ECO:0000256" key="1">
    <source>
        <dbReference type="SAM" id="MobiDB-lite"/>
    </source>
</evidence>
<protein>
    <submittedName>
        <fullName evidence="2">Uncharacterized protein</fullName>
    </submittedName>
</protein>
<name>A0A8J4QZK7_9ROSI</name>
<dbReference type="Proteomes" id="UP000737018">
    <property type="component" value="Unassembled WGS sequence"/>
</dbReference>
<feature type="region of interest" description="Disordered" evidence="1">
    <location>
        <begin position="75"/>
        <end position="97"/>
    </location>
</feature>
<proteinExistence type="predicted"/>
<keyword evidence="3" id="KW-1185">Reference proteome</keyword>
<dbReference type="EMBL" id="JRKL02001816">
    <property type="protein sequence ID" value="KAF3961882.1"/>
    <property type="molecule type" value="Genomic_DNA"/>
</dbReference>
<evidence type="ECO:0000313" key="3">
    <source>
        <dbReference type="Proteomes" id="UP000737018"/>
    </source>
</evidence>
<feature type="compositionally biased region" description="Basic and acidic residues" evidence="1">
    <location>
        <begin position="76"/>
        <end position="97"/>
    </location>
</feature>
<dbReference type="AlphaFoldDB" id="A0A8J4QZK7"/>
<accession>A0A8J4QZK7</accession>
<comment type="caution">
    <text evidence="2">The sequence shown here is derived from an EMBL/GenBank/DDBJ whole genome shotgun (WGS) entry which is preliminary data.</text>
</comment>
<evidence type="ECO:0000313" key="2">
    <source>
        <dbReference type="EMBL" id="KAF3961882.1"/>
    </source>
</evidence>
<sequence length="139" mass="15409">MRENCKNQPKLKDVDLFKEELGWPWKTTTGKEMSHTVRVASQSQQQKERLHIRVSGAARSMAACVGGRLVEIGGGGRERDEEIGGGGRERDAERRDTGCGYRQTSITLGDNLKKRFTKVASRVLLAGADVILPNKSRDL</sequence>